<sequence length="114" mass="13031">MSVERRNYLFREALLFLQESARPLTRRQIYAGLASRVELTEAEKRISRKDRNLALYEMNCGYDLSNVGKRLGWVLHDPAERTSALTAAGVEALQWPAEKMYAAMNEARKNGRAV</sequence>
<name>A0ABN0V5J7_9ACTN</name>
<accession>A0ABN0V5J7</accession>
<organism evidence="1 2">
    <name type="scientific">Cryptosporangium japonicum</name>
    <dbReference type="NCBI Taxonomy" id="80872"/>
    <lineage>
        <taxon>Bacteria</taxon>
        <taxon>Bacillati</taxon>
        <taxon>Actinomycetota</taxon>
        <taxon>Actinomycetes</taxon>
        <taxon>Cryptosporangiales</taxon>
        <taxon>Cryptosporangiaceae</taxon>
        <taxon>Cryptosporangium</taxon>
    </lineage>
</organism>
<gene>
    <name evidence="1" type="ORF">GCM10009539_75220</name>
</gene>
<dbReference type="RefSeq" id="WP_344653727.1">
    <property type="nucleotide sequence ID" value="NZ_BAAAGX010000034.1"/>
</dbReference>
<reference evidence="1 2" key="1">
    <citation type="journal article" date="2019" name="Int. J. Syst. Evol. Microbiol.">
        <title>The Global Catalogue of Microorganisms (GCM) 10K type strain sequencing project: providing services to taxonomists for standard genome sequencing and annotation.</title>
        <authorList>
            <consortium name="The Broad Institute Genomics Platform"/>
            <consortium name="The Broad Institute Genome Sequencing Center for Infectious Disease"/>
            <person name="Wu L."/>
            <person name="Ma J."/>
        </authorList>
    </citation>
    <scope>NUCLEOTIDE SEQUENCE [LARGE SCALE GENOMIC DNA]</scope>
    <source>
        <strain evidence="1 2">JCM 10425</strain>
    </source>
</reference>
<evidence type="ECO:0008006" key="3">
    <source>
        <dbReference type="Google" id="ProtNLM"/>
    </source>
</evidence>
<protein>
    <recommendedName>
        <fullName evidence="3">WYL domain-containing protein</fullName>
    </recommendedName>
</protein>
<proteinExistence type="predicted"/>
<comment type="caution">
    <text evidence="1">The sequence shown here is derived from an EMBL/GenBank/DDBJ whole genome shotgun (WGS) entry which is preliminary data.</text>
</comment>
<evidence type="ECO:0000313" key="2">
    <source>
        <dbReference type="Proteomes" id="UP001500967"/>
    </source>
</evidence>
<evidence type="ECO:0000313" key="1">
    <source>
        <dbReference type="EMBL" id="GAA0276376.1"/>
    </source>
</evidence>
<dbReference type="EMBL" id="BAAAGX010000034">
    <property type="protein sequence ID" value="GAA0276376.1"/>
    <property type="molecule type" value="Genomic_DNA"/>
</dbReference>
<keyword evidence="2" id="KW-1185">Reference proteome</keyword>
<dbReference type="Proteomes" id="UP001500967">
    <property type="component" value="Unassembled WGS sequence"/>
</dbReference>